<dbReference type="GeneID" id="13061782"/>
<dbReference type="Gene3D" id="1.20.120.330">
    <property type="entry name" value="Nucleotidyltransferases domain 2"/>
    <property type="match status" value="1"/>
</dbReference>
<evidence type="ECO:0000256" key="1">
    <source>
        <dbReference type="SAM" id="Phobius"/>
    </source>
</evidence>
<dbReference type="eggNOG" id="arCOG06364">
    <property type="taxonomic scope" value="Archaea"/>
</dbReference>
<dbReference type="HOGENOM" id="CLU_320712_0_0_2"/>
<name>I3XTG6_DESAM</name>
<keyword evidence="3" id="KW-1185">Reference proteome</keyword>
<keyword evidence="1" id="KW-1133">Transmembrane helix</keyword>
<feature type="transmembrane region" description="Helical" evidence="1">
    <location>
        <begin position="867"/>
        <end position="891"/>
    </location>
</feature>
<keyword evidence="1" id="KW-0472">Membrane</keyword>
<sequence length="898" mass="94889" precursor="true">MSNRIISIILALALLTPMLANLAVLVPVNAQTEIIQAVRGDGPDGNGVYPGGIITVTINVPFASSVTIQVSNANTGEVYVTQQFYPPTPGTYNVTVQIPKLLPNIGTADPPTLLVTVSIPFIGSDQATIYVYPLIEVSPSATTIVDGRGNFKSVSVDIYGLPQGTPVNTIFFNGTSYSVSITADSSGHAGTTIQFSPSFLLPGGLYIVTSDAPVTFSSMTKNATLTILPQVVLSPNEGNGRDVESISLVGYGFPANANITVVELYNTNFTNVVYVFNITGGLLADANGFFNIIDLKTYLATNMTAGLYIPRVTLSSDVKYEFRNTYYLVRPLLCYVSGGVPQCNGPAPMVLPGQTITIVAYGYGPGEEWGYNANFLNVSLDKITWLATNIPLDKDGNVTFDITIPLGTTYGAHYIWGIGIWDYEYSLAVVVGTATYWQALNPVSNQPLPDNKVSATLPGMTTSFIVCPCETVVGTGYCSECTIYGGECQYLGDIIQVTAYGLQPGETVNVYFGDVLVIENAITDNNGALIVKFVVPTLPEGEYVIRLVGSVTGEHVVNFSLNLNNYANPVITPKILLASLTGNYTPVIVGSGIVRVFGTGFTPGVTFAGILVNDTDALLAVTTNIQRWTADSNGVLTSQFTSILGLWIPMVHPGKYDVSLVYVKGTSFYKSLPGYVYVVNNISKLATTDDVSNILNGIDNVAKAVNNVANTVSSVSSTVGSIQNTVNTILTKLDNLATKSDVNAVASKVDTIGDKVDSLSTSISNVVNQLNSITSQLSSAVQSLSSVSSDVSSIKNTVNNIQSSIDTISSKLDNAATKSDVNAVASKVDNVSSSVSSIQNTLNTMSGKVDTAVSKADTASASASNAFYIGIVAVIFALLATVFALLAYLTVRRSIVSK</sequence>
<accession>I3XTG6</accession>
<organism evidence="2 3">
    <name type="scientific">Desulfurococcus amylolyticus DSM 16532</name>
    <dbReference type="NCBI Taxonomy" id="768672"/>
    <lineage>
        <taxon>Archaea</taxon>
        <taxon>Thermoproteota</taxon>
        <taxon>Thermoprotei</taxon>
        <taxon>Desulfurococcales</taxon>
        <taxon>Desulfurococcaceae</taxon>
        <taxon>Desulfurococcus</taxon>
    </lineage>
</organism>
<dbReference type="RefSeq" id="WP_014768130.1">
    <property type="nucleotide sequence ID" value="NC_018001.1"/>
</dbReference>
<proteinExistence type="predicted"/>
<dbReference type="Proteomes" id="UP000006175">
    <property type="component" value="Chromosome"/>
</dbReference>
<keyword evidence="1" id="KW-0812">Transmembrane</keyword>
<protein>
    <submittedName>
        <fullName evidence="2">Uncharacterized protein</fullName>
    </submittedName>
</protein>
<reference evidence="2 3" key="1">
    <citation type="journal article" date="2012" name="J. Bacteriol.">
        <title>Complete Genome Sequence of Desulfurococcus fermentans, a Hyperthermophilic Cellulolytic Crenarchaeon Isolated from a Freshwater Hot Spring in Kamchatka, Russia.</title>
        <authorList>
            <person name="Susanti D."/>
            <person name="Johnson E.F."/>
            <person name="Rodriguez J.R."/>
            <person name="Anderson I."/>
            <person name="Perevalova A.A."/>
            <person name="Kyrpides N."/>
            <person name="Lucas S."/>
            <person name="Han J."/>
            <person name="Lapidus A."/>
            <person name="Cheng J.F."/>
            <person name="Goodwin L."/>
            <person name="Pitluck S."/>
            <person name="Mavrommatis K."/>
            <person name="Peters L."/>
            <person name="Land M.L."/>
            <person name="Hauser L."/>
            <person name="Gopalan V."/>
            <person name="Chan P.P."/>
            <person name="Lowe T.M."/>
            <person name="Atomi H."/>
            <person name="Bonch-Osmolovskaya E.A."/>
            <person name="Woyke T."/>
            <person name="Mukhopadhyay B."/>
        </authorList>
    </citation>
    <scope>NUCLEOTIDE SEQUENCE [LARGE SCALE GENOMIC DNA]</scope>
    <source>
        <strain evidence="2 3">DSM 16532</strain>
    </source>
</reference>
<dbReference type="SUPFAM" id="SSF58104">
    <property type="entry name" value="Methyl-accepting chemotaxis protein (MCP) signaling domain"/>
    <property type="match status" value="1"/>
</dbReference>
<dbReference type="EMBL" id="CP003321">
    <property type="protein sequence ID" value="AFL67240.1"/>
    <property type="molecule type" value="Genomic_DNA"/>
</dbReference>
<evidence type="ECO:0000313" key="2">
    <source>
        <dbReference type="EMBL" id="AFL67240.1"/>
    </source>
</evidence>
<dbReference type="AlphaFoldDB" id="I3XTG6"/>
<gene>
    <name evidence="2" type="ORF">Desfe_1374</name>
</gene>
<dbReference type="OrthoDB" id="19131at2157"/>
<dbReference type="KEGG" id="dfd:Desfe_1374"/>
<evidence type="ECO:0000313" key="3">
    <source>
        <dbReference type="Proteomes" id="UP000006175"/>
    </source>
</evidence>